<dbReference type="RefSeq" id="WP_303284413.1">
    <property type="nucleotide sequence ID" value="NZ_BAABCZ010000006.1"/>
</dbReference>
<evidence type="ECO:0000259" key="1">
    <source>
        <dbReference type="Pfam" id="PF21307"/>
    </source>
</evidence>
<feature type="domain" description="Alpha fucosidase A-like C-terminal" evidence="1">
    <location>
        <begin position="645"/>
        <end position="705"/>
    </location>
</feature>
<evidence type="ECO:0008006" key="5">
    <source>
        <dbReference type="Google" id="ProtNLM"/>
    </source>
</evidence>
<organism evidence="3 4">
    <name type="scientific">Flavivirga amylovorans</name>
    <dbReference type="NCBI Taxonomy" id="870486"/>
    <lineage>
        <taxon>Bacteria</taxon>
        <taxon>Pseudomonadati</taxon>
        <taxon>Bacteroidota</taxon>
        <taxon>Flavobacteriia</taxon>
        <taxon>Flavobacteriales</taxon>
        <taxon>Flavobacteriaceae</taxon>
        <taxon>Flavivirga</taxon>
    </lineage>
</organism>
<proteinExistence type="predicted"/>
<dbReference type="EMBL" id="JAUOEM010000011">
    <property type="protein sequence ID" value="MDO5989738.1"/>
    <property type="molecule type" value="Genomic_DNA"/>
</dbReference>
<dbReference type="SUPFAM" id="SSF48208">
    <property type="entry name" value="Six-hairpin glycosidases"/>
    <property type="match status" value="1"/>
</dbReference>
<dbReference type="PANTHER" id="PTHR31084:SF0">
    <property type="entry name" value="ALPHA-L-FUCOSIDASE 2"/>
    <property type="match status" value="1"/>
</dbReference>
<accession>A0ABT8X7R9</accession>
<dbReference type="InterPro" id="IPR054363">
    <property type="entry name" value="GH95_cat"/>
</dbReference>
<dbReference type="InterPro" id="IPR012341">
    <property type="entry name" value="6hp_glycosidase-like_sf"/>
</dbReference>
<evidence type="ECO:0000313" key="3">
    <source>
        <dbReference type="EMBL" id="MDO5989738.1"/>
    </source>
</evidence>
<feature type="domain" description="Glycosyl hydrolase family 95 catalytic" evidence="2">
    <location>
        <begin position="302"/>
        <end position="574"/>
    </location>
</feature>
<evidence type="ECO:0000313" key="4">
    <source>
        <dbReference type="Proteomes" id="UP001176891"/>
    </source>
</evidence>
<protein>
    <recommendedName>
        <fullName evidence="5">Alpha-L-fucosidase</fullName>
    </recommendedName>
</protein>
<dbReference type="InterPro" id="IPR049053">
    <property type="entry name" value="AFCA-like_C"/>
</dbReference>
<gene>
    <name evidence="3" type="ORF">Q4Q39_20230</name>
</gene>
<dbReference type="InterPro" id="IPR008928">
    <property type="entry name" value="6-hairpin_glycosidase_sf"/>
</dbReference>
<dbReference type="Pfam" id="PF22124">
    <property type="entry name" value="Glyco_hydro_95_cat"/>
    <property type="match status" value="1"/>
</dbReference>
<name>A0ABT8X7R9_9FLAO</name>
<evidence type="ECO:0000259" key="2">
    <source>
        <dbReference type="Pfam" id="PF22124"/>
    </source>
</evidence>
<dbReference type="PANTHER" id="PTHR31084">
    <property type="entry name" value="ALPHA-L-FUCOSIDASE 2"/>
    <property type="match status" value="1"/>
</dbReference>
<sequence length="739" mass="84634">MSYSYKLVLLVIVTCFLYNCDSRNKQTIAKKEINWAECLKQNDMLWNSIPQNWKEAPHLGNATIGSMLYQEGKAIKLHLFHANANDHRDNTFGWTAYSRTRFEIGSLNLNTVGDILDGQWRLDIWNAELNGIVKTNLGEIRFRHYVHAEDMVVVTEVWTSKGESKANWSWHPEKAETERGGYPKKPEEIKKFAKTYGEHYVNTLKVFEPNPEGIQKREEDIELWEQNLSYGGQYTTAWTATEDDDEKRTLYVSIASTYPENTATADAVSSVLNAKKSNAKDLIDSHRKWWHNYYPQSFVSIPDAALQKLYWNQIYRYGATARQGRSIVNTSGLWFQGGQWPYITNDYNTQTSHWALPAANRLEQSGELLDALHRAQETLIKNVRPVEWQDDTAFLALSTAPDMVGSRDQDMRYWNLVGCLPWALHNCWWQYKYSMDKNMLREKLFPLLRRSINLYFKMLEEREDGRLGLPPTYNPETGTHQNNNFDLGLFRWGCMALLESCETLEIDDPLIPKWKAVLEKLVDYPKDEYGFRLGTDASSPTNHRHGSHLLMIYPFYLVNIDQPNTKEVLNASVERFFSTPGLPAMVMTHAVPLAAAIGRSDLALEGLKKQAGDLHPNGLWHSPPCIEASLSFANGLQTMLIQDWENTIRVFPSVPNEWKNVSFQSLRTQGAFLIDATREDGKTTSIGIKSLAGEPCYLKSDIVNPIIIKGQAEMKALGKGLWELKLKKNDEILLVSKEN</sequence>
<keyword evidence="4" id="KW-1185">Reference proteome</keyword>
<dbReference type="Pfam" id="PF21307">
    <property type="entry name" value="Glyco_hydro_95_C"/>
    <property type="match status" value="1"/>
</dbReference>
<dbReference type="Gene3D" id="1.50.10.10">
    <property type="match status" value="1"/>
</dbReference>
<dbReference type="Proteomes" id="UP001176891">
    <property type="component" value="Unassembled WGS sequence"/>
</dbReference>
<comment type="caution">
    <text evidence="3">The sequence shown here is derived from an EMBL/GenBank/DDBJ whole genome shotgun (WGS) entry which is preliminary data.</text>
</comment>
<reference evidence="3" key="1">
    <citation type="submission" date="2023-07" db="EMBL/GenBank/DDBJ databases">
        <title>Two novel species in the genus Flavivirga.</title>
        <authorList>
            <person name="Kwon K."/>
        </authorList>
    </citation>
    <scope>NUCLEOTIDE SEQUENCE</scope>
    <source>
        <strain evidence="3">KACC 14157</strain>
    </source>
</reference>